<dbReference type="SMART" id="SM00382">
    <property type="entry name" value="AAA"/>
    <property type="match status" value="1"/>
</dbReference>
<reference evidence="2" key="1">
    <citation type="submission" date="2007-04" db="EMBL/GenBank/DDBJ databases">
        <title>Complete sequence of Shewanella putrefaciens CN-32.</title>
        <authorList>
            <consortium name="US DOE Joint Genome Institute"/>
            <person name="Copeland A."/>
            <person name="Lucas S."/>
            <person name="Lapidus A."/>
            <person name="Barry K."/>
            <person name="Detter J.C."/>
            <person name="Glavina del Rio T."/>
            <person name="Hammon N."/>
            <person name="Israni S."/>
            <person name="Dalin E."/>
            <person name="Tice H."/>
            <person name="Pitluck S."/>
            <person name="Chain P."/>
            <person name="Malfatti S."/>
            <person name="Shin M."/>
            <person name="Vergez L."/>
            <person name="Schmutz J."/>
            <person name="Larimer F."/>
            <person name="Land M."/>
            <person name="Hauser L."/>
            <person name="Kyrpides N."/>
            <person name="Mikhailova N."/>
            <person name="Romine M.F."/>
            <person name="Fredrickson J."/>
            <person name="Tiedje J."/>
            <person name="Richardson P."/>
        </authorList>
    </citation>
    <scope>NUCLEOTIDE SEQUENCE [LARGE SCALE GENOMIC DNA]</scope>
    <source>
        <strain evidence="2">CN-32</strain>
    </source>
</reference>
<dbReference type="SUPFAM" id="SSF52540">
    <property type="entry name" value="P-loop containing nucleoside triphosphate hydrolases"/>
    <property type="match status" value="1"/>
</dbReference>
<dbReference type="PANTHER" id="PTHR43581:SF2">
    <property type="entry name" value="EXCINUCLEASE ATPASE SUBUNIT"/>
    <property type="match status" value="1"/>
</dbReference>
<accession>A4Y1Q8</accession>
<dbReference type="AlphaFoldDB" id="A4Y1Q8"/>
<dbReference type="GO" id="GO:0016887">
    <property type="term" value="F:ATP hydrolysis activity"/>
    <property type="evidence" value="ECO:0007669"/>
    <property type="project" value="InterPro"/>
</dbReference>
<name>A4Y1Q8_SHEPC</name>
<protein>
    <submittedName>
        <fullName evidence="2">AAA ATPase</fullName>
    </submittedName>
</protein>
<dbReference type="GO" id="GO:0005524">
    <property type="term" value="F:ATP binding"/>
    <property type="evidence" value="ECO:0007669"/>
    <property type="project" value="InterPro"/>
</dbReference>
<proteinExistence type="predicted"/>
<dbReference type="HOGENOM" id="CLU_525554_0_0_6"/>
<dbReference type="InterPro" id="IPR003593">
    <property type="entry name" value="AAA+_ATPase"/>
</dbReference>
<dbReference type="eggNOG" id="COG1106">
    <property type="taxonomic scope" value="Bacteria"/>
</dbReference>
<dbReference type="Gene3D" id="3.40.50.300">
    <property type="entry name" value="P-loop containing nucleotide triphosphate hydrolases"/>
    <property type="match status" value="1"/>
</dbReference>
<dbReference type="EMBL" id="CP000681">
    <property type="protein sequence ID" value="ABP73891.1"/>
    <property type="molecule type" value="Genomic_DNA"/>
</dbReference>
<evidence type="ECO:0000313" key="2">
    <source>
        <dbReference type="EMBL" id="ABP73891.1"/>
    </source>
</evidence>
<dbReference type="STRING" id="319224.Sputcn32_0155"/>
<dbReference type="Pfam" id="PF13304">
    <property type="entry name" value="AAA_21"/>
    <property type="match status" value="1"/>
</dbReference>
<sequence>MSDVKGKNMTKKKPVLKRFNYRLNKLHVKNLKGIKDFTLNFEKDKLVTGIVGINGSGKSTLIHALACAFKPIGKATSKDFNRLSHFFTPNKDASWEGSEFEIEFEFDELTIKPNSEPTKKLINHTEVYSKKQGKKVSRWLPIYGRRHERESAYIGLHDLATLSEDKNAGRYKEYETEDLAHEASDKIKEDLVYILGRNYNRLTTCLVKQKDKVHTLFGLVFNGVEYSEHSMGAGEKRLLTILSALHNPKLAKGGLLLIDEIDVLLHGMAFKRLIERIIKRANENKIEVIFSTHRETIIDFKNDLLIYGVLNTGKGVIPMPHTHPQVMQQLTGVRTVPIEIYVEDDLATSVIETLLYQKHATHYVNITKFGTWSNAFAILAGKILMDSDISETLCVLDGDVCNTIEERTSECQRHLNGDDKNEHRQSMLNHIVEFKLANIAPQGSGGSPEYNIKIMFESIESDDPRVVELQRYSREMQGLEDWHVYFDILAETSGIRTARDKVLEAISETGQWNDYIVEISNWLDEKLKIYLPVRVQEEENLVTV</sequence>
<dbReference type="KEGG" id="spc:Sputcn32_0155"/>
<dbReference type="PANTHER" id="PTHR43581">
    <property type="entry name" value="ATP/GTP PHOSPHATASE"/>
    <property type="match status" value="1"/>
</dbReference>
<dbReference type="InterPro" id="IPR027417">
    <property type="entry name" value="P-loop_NTPase"/>
</dbReference>
<dbReference type="CDD" id="cd00267">
    <property type="entry name" value="ABC_ATPase"/>
    <property type="match status" value="1"/>
</dbReference>
<gene>
    <name evidence="2" type="ordered locus">Sputcn32_0155</name>
</gene>
<feature type="domain" description="AAA+ ATPase" evidence="1">
    <location>
        <begin position="44"/>
        <end position="316"/>
    </location>
</feature>
<organism evidence="2">
    <name type="scientific">Shewanella putrefaciens (strain CN-32 / ATCC BAA-453)</name>
    <dbReference type="NCBI Taxonomy" id="319224"/>
    <lineage>
        <taxon>Bacteria</taxon>
        <taxon>Pseudomonadati</taxon>
        <taxon>Pseudomonadota</taxon>
        <taxon>Gammaproteobacteria</taxon>
        <taxon>Alteromonadales</taxon>
        <taxon>Shewanellaceae</taxon>
        <taxon>Shewanella</taxon>
    </lineage>
</organism>
<evidence type="ECO:0000259" key="1">
    <source>
        <dbReference type="SMART" id="SM00382"/>
    </source>
</evidence>
<dbReference type="InterPro" id="IPR051396">
    <property type="entry name" value="Bact_Antivir_Def_Nuclease"/>
</dbReference>
<dbReference type="InterPro" id="IPR003959">
    <property type="entry name" value="ATPase_AAA_core"/>
</dbReference>